<dbReference type="Proteomes" id="UP000829720">
    <property type="component" value="Unassembled WGS sequence"/>
</dbReference>
<name>A0A8T3DSN1_9TELE</name>
<evidence type="ECO:0000313" key="1">
    <source>
        <dbReference type="EMBL" id="KAI1900439.1"/>
    </source>
</evidence>
<comment type="caution">
    <text evidence="1">The sequence shown here is derived from an EMBL/GenBank/DDBJ whole genome shotgun (WGS) entry which is preliminary data.</text>
</comment>
<keyword evidence="2" id="KW-1185">Reference proteome</keyword>
<proteinExistence type="predicted"/>
<gene>
    <name evidence="1" type="ORF">AGOR_G00049950</name>
</gene>
<dbReference type="AlphaFoldDB" id="A0A8T3DSN1"/>
<evidence type="ECO:0000313" key="2">
    <source>
        <dbReference type="Proteomes" id="UP000829720"/>
    </source>
</evidence>
<organism evidence="1 2">
    <name type="scientific">Albula goreensis</name>
    <dbReference type="NCBI Taxonomy" id="1534307"/>
    <lineage>
        <taxon>Eukaryota</taxon>
        <taxon>Metazoa</taxon>
        <taxon>Chordata</taxon>
        <taxon>Craniata</taxon>
        <taxon>Vertebrata</taxon>
        <taxon>Euteleostomi</taxon>
        <taxon>Actinopterygii</taxon>
        <taxon>Neopterygii</taxon>
        <taxon>Teleostei</taxon>
        <taxon>Albuliformes</taxon>
        <taxon>Albulidae</taxon>
        <taxon>Albula</taxon>
    </lineage>
</organism>
<accession>A0A8T3DSN1</accession>
<dbReference type="EMBL" id="JAERUA010000004">
    <property type="protein sequence ID" value="KAI1900439.1"/>
    <property type="molecule type" value="Genomic_DNA"/>
</dbReference>
<sequence>MTSGRIGTFYSWTGKFPVWIKAAYVTLRDGSITWSDSCSFSVHSLVEGRRTKRKANFLTTGCKVLKSNHGLHTDLQGNVSLAERLRVKEG</sequence>
<protein>
    <submittedName>
        <fullName evidence="1">Uncharacterized protein</fullName>
    </submittedName>
</protein>
<reference evidence="1" key="1">
    <citation type="submission" date="2021-01" db="EMBL/GenBank/DDBJ databases">
        <authorList>
            <person name="Zahm M."/>
            <person name="Roques C."/>
            <person name="Cabau C."/>
            <person name="Klopp C."/>
            <person name="Donnadieu C."/>
            <person name="Jouanno E."/>
            <person name="Lampietro C."/>
            <person name="Louis A."/>
            <person name="Herpin A."/>
            <person name="Echchiki A."/>
            <person name="Berthelot C."/>
            <person name="Parey E."/>
            <person name="Roest-Crollius H."/>
            <person name="Braasch I."/>
            <person name="Postlethwait J."/>
            <person name="Bobe J."/>
            <person name="Montfort J."/>
            <person name="Bouchez O."/>
            <person name="Begum T."/>
            <person name="Mejri S."/>
            <person name="Adams A."/>
            <person name="Chen W.-J."/>
            <person name="Guiguen Y."/>
        </authorList>
    </citation>
    <scope>NUCLEOTIDE SEQUENCE</scope>
    <source>
        <tissue evidence="1">Blood</tissue>
    </source>
</reference>